<proteinExistence type="predicted"/>
<dbReference type="RefSeq" id="WP_185192914.1">
    <property type="nucleotide sequence ID" value="NZ_JACKXD010000003.1"/>
</dbReference>
<evidence type="ECO:0000313" key="2">
    <source>
        <dbReference type="Proteomes" id="UP000546257"/>
    </source>
</evidence>
<sequence>MDSAGERDEELLSLLDDENVRTILVETREESRSVAALSDRCGADDSTVYRLVDRLEDRDLLVDHQELDPDGHHYKTYSARVERVEVEFTNAGIEVAVDRREPPADRFTRLYEEFTG</sequence>
<comment type="caution">
    <text evidence="1">The sequence shown here is derived from an EMBL/GenBank/DDBJ whole genome shotgun (WGS) entry which is preliminary data.</text>
</comment>
<organism evidence="1 2">
    <name type="scientific">Halobellus ruber</name>
    <dbReference type="NCBI Taxonomy" id="2761102"/>
    <lineage>
        <taxon>Archaea</taxon>
        <taxon>Methanobacteriati</taxon>
        <taxon>Methanobacteriota</taxon>
        <taxon>Stenosarchaea group</taxon>
        <taxon>Halobacteria</taxon>
        <taxon>Halobacteriales</taxon>
        <taxon>Haloferacaceae</taxon>
        <taxon>Halobellus</taxon>
    </lineage>
</organism>
<protein>
    <submittedName>
        <fullName evidence="1">ArsR family transcriptional regulator</fullName>
    </submittedName>
</protein>
<dbReference type="AlphaFoldDB" id="A0A7J9SHV0"/>
<keyword evidence="2" id="KW-1185">Reference proteome</keyword>
<dbReference type="InterPro" id="IPR036388">
    <property type="entry name" value="WH-like_DNA-bd_sf"/>
</dbReference>
<gene>
    <name evidence="1" type="ORF">H5V44_09625</name>
</gene>
<evidence type="ECO:0000313" key="1">
    <source>
        <dbReference type="EMBL" id="MBB6646545.1"/>
    </source>
</evidence>
<accession>A0A7J9SHV0</accession>
<dbReference type="Gene3D" id="1.10.10.10">
    <property type="entry name" value="Winged helix-like DNA-binding domain superfamily/Winged helix DNA-binding domain"/>
    <property type="match status" value="1"/>
</dbReference>
<dbReference type="EMBL" id="JACKXD010000003">
    <property type="protein sequence ID" value="MBB6646545.1"/>
    <property type="molecule type" value="Genomic_DNA"/>
</dbReference>
<reference evidence="1 2" key="1">
    <citation type="submission" date="2020-08" db="EMBL/GenBank/DDBJ databases">
        <authorList>
            <person name="Seo M.-J."/>
        </authorList>
    </citation>
    <scope>NUCLEOTIDE SEQUENCE [LARGE SCALE GENOMIC DNA]</scope>
    <source>
        <strain evidence="1 2">MBLA0160</strain>
    </source>
</reference>
<name>A0A7J9SHV0_9EURY</name>
<dbReference type="Proteomes" id="UP000546257">
    <property type="component" value="Unassembled WGS sequence"/>
</dbReference>
<dbReference type="InterPro" id="IPR036390">
    <property type="entry name" value="WH_DNA-bd_sf"/>
</dbReference>
<dbReference type="SUPFAM" id="SSF46785">
    <property type="entry name" value="Winged helix' DNA-binding domain"/>
    <property type="match status" value="1"/>
</dbReference>